<dbReference type="EMBL" id="CP071793">
    <property type="protein sequence ID" value="QTD53650.1"/>
    <property type="molecule type" value="Genomic_DNA"/>
</dbReference>
<keyword evidence="3" id="KW-1185">Reference proteome</keyword>
<organism evidence="2 3">
    <name type="scientific">Sulfidibacter corallicola</name>
    <dbReference type="NCBI Taxonomy" id="2818388"/>
    <lineage>
        <taxon>Bacteria</taxon>
        <taxon>Pseudomonadati</taxon>
        <taxon>Acidobacteriota</taxon>
        <taxon>Holophagae</taxon>
        <taxon>Acanthopleuribacterales</taxon>
        <taxon>Acanthopleuribacteraceae</taxon>
        <taxon>Sulfidibacter</taxon>
    </lineage>
</organism>
<dbReference type="PROSITE" id="PS50075">
    <property type="entry name" value="CARRIER"/>
    <property type="match status" value="1"/>
</dbReference>
<dbReference type="InterPro" id="IPR009081">
    <property type="entry name" value="PP-bd_ACP"/>
</dbReference>
<proteinExistence type="predicted"/>
<sequence length="80" mass="9204">MNAKDIERLVFSALTDIAPEVDPEDLEPDEPIQEQIDFDSMDFRNLLLSLHESLNVDIPEKDYGRLRSVDELVDYLGARL</sequence>
<dbReference type="InterPro" id="IPR036736">
    <property type="entry name" value="ACP-like_sf"/>
</dbReference>
<dbReference type="Pfam" id="PF00550">
    <property type="entry name" value="PP-binding"/>
    <property type="match status" value="1"/>
</dbReference>
<accession>A0A8A4TVX4</accession>
<evidence type="ECO:0000313" key="2">
    <source>
        <dbReference type="EMBL" id="QTD53650.1"/>
    </source>
</evidence>
<dbReference type="KEGG" id="scor:J3U87_14445"/>
<gene>
    <name evidence="2" type="ORF">J3U87_14445</name>
</gene>
<reference evidence="2" key="1">
    <citation type="submission" date="2021-03" db="EMBL/GenBank/DDBJ databases">
        <title>Acanthopleuribacteraceae sp. M133.</title>
        <authorList>
            <person name="Wang G."/>
        </authorList>
    </citation>
    <scope>NUCLEOTIDE SEQUENCE</scope>
    <source>
        <strain evidence="2">M133</strain>
    </source>
</reference>
<dbReference type="AlphaFoldDB" id="A0A8A4TVX4"/>
<dbReference type="RefSeq" id="WP_237383752.1">
    <property type="nucleotide sequence ID" value="NZ_CP071793.1"/>
</dbReference>
<dbReference type="SUPFAM" id="SSF47336">
    <property type="entry name" value="ACP-like"/>
    <property type="match status" value="1"/>
</dbReference>
<feature type="domain" description="Carrier" evidence="1">
    <location>
        <begin position="1"/>
        <end position="80"/>
    </location>
</feature>
<dbReference type="Gene3D" id="1.10.1200.10">
    <property type="entry name" value="ACP-like"/>
    <property type="match status" value="1"/>
</dbReference>
<protein>
    <recommendedName>
        <fullName evidence="1">Carrier domain-containing protein</fullName>
    </recommendedName>
</protein>
<dbReference type="Proteomes" id="UP000663929">
    <property type="component" value="Chromosome"/>
</dbReference>
<name>A0A8A4TVX4_SULCO</name>
<evidence type="ECO:0000313" key="3">
    <source>
        <dbReference type="Proteomes" id="UP000663929"/>
    </source>
</evidence>
<evidence type="ECO:0000259" key="1">
    <source>
        <dbReference type="PROSITE" id="PS50075"/>
    </source>
</evidence>